<comment type="caution">
    <text evidence="4">The sequence shown here is derived from an EMBL/GenBank/DDBJ whole genome shotgun (WGS) entry which is preliminary data.</text>
</comment>
<accession>A0A812XQB7</accession>
<protein>
    <submittedName>
        <fullName evidence="4">DNAH12 protein</fullName>
    </submittedName>
</protein>
<keyword evidence="2" id="KW-0812">Transmembrane</keyword>
<dbReference type="OrthoDB" id="433309at2759"/>
<dbReference type="Gene3D" id="1.10.287.70">
    <property type="match status" value="1"/>
</dbReference>
<reference evidence="4" key="1">
    <citation type="submission" date="2021-02" db="EMBL/GenBank/DDBJ databases">
        <authorList>
            <person name="Dougan E. K."/>
            <person name="Rhodes N."/>
            <person name="Thang M."/>
            <person name="Chan C."/>
        </authorList>
    </citation>
    <scope>NUCLEOTIDE SEQUENCE</scope>
</reference>
<organism evidence="4 5">
    <name type="scientific">Symbiodinium pilosum</name>
    <name type="common">Dinoflagellate</name>
    <dbReference type="NCBI Taxonomy" id="2952"/>
    <lineage>
        <taxon>Eukaryota</taxon>
        <taxon>Sar</taxon>
        <taxon>Alveolata</taxon>
        <taxon>Dinophyceae</taxon>
        <taxon>Suessiales</taxon>
        <taxon>Symbiodiniaceae</taxon>
        <taxon>Symbiodinium</taxon>
    </lineage>
</organism>
<feature type="region of interest" description="Disordered" evidence="1">
    <location>
        <begin position="86"/>
        <end position="107"/>
    </location>
</feature>
<proteinExistence type="predicted"/>
<dbReference type="Proteomes" id="UP000649617">
    <property type="component" value="Unassembled WGS sequence"/>
</dbReference>
<keyword evidence="2" id="KW-0472">Membrane</keyword>
<gene>
    <name evidence="4" type="primary">DNAH12</name>
    <name evidence="4" type="ORF">SPIL2461_LOCUS21632</name>
</gene>
<evidence type="ECO:0000256" key="1">
    <source>
        <dbReference type="SAM" id="MobiDB-lite"/>
    </source>
</evidence>
<dbReference type="EMBL" id="CAJNIZ010046433">
    <property type="protein sequence ID" value="CAE7748344.1"/>
    <property type="molecule type" value="Genomic_DNA"/>
</dbReference>
<dbReference type="Pfam" id="PF07885">
    <property type="entry name" value="Ion_trans_2"/>
    <property type="match status" value="1"/>
</dbReference>
<keyword evidence="5" id="KW-1185">Reference proteome</keyword>
<dbReference type="InterPro" id="IPR013099">
    <property type="entry name" value="K_chnl_dom"/>
</dbReference>
<dbReference type="SUPFAM" id="SSF81324">
    <property type="entry name" value="Voltage-gated potassium channels"/>
    <property type="match status" value="1"/>
</dbReference>
<evidence type="ECO:0000256" key="2">
    <source>
        <dbReference type="SAM" id="Phobius"/>
    </source>
</evidence>
<feature type="transmembrane region" description="Helical" evidence="2">
    <location>
        <begin position="14"/>
        <end position="33"/>
    </location>
</feature>
<sequence>MTTVGYGDFFPRSAAGYVIASVLTFVSMLFSALPVGIIGHVPSAVDNPAPQEFRQVGLYLSRRSSAIRARRRGWQRHLELGRIFGADPSDESRDQLRQRLPDLHDFR</sequence>
<evidence type="ECO:0000313" key="4">
    <source>
        <dbReference type="EMBL" id="CAE7748344.1"/>
    </source>
</evidence>
<feature type="domain" description="Potassium channel" evidence="3">
    <location>
        <begin position="1"/>
        <end position="41"/>
    </location>
</feature>
<evidence type="ECO:0000259" key="3">
    <source>
        <dbReference type="Pfam" id="PF07885"/>
    </source>
</evidence>
<evidence type="ECO:0000313" key="5">
    <source>
        <dbReference type="Proteomes" id="UP000649617"/>
    </source>
</evidence>
<feature type="compositionally biased region" description="Basic and acidic residues" evidence="1">
    <location>
        <begin position="90"/>
        <end position="107"/>
    </location>
</feature>
<dbReference type="AlphaFoldDB" id="A0A812XQB7"/>
<name>A0A812XQB7_SYMPI</name>
<keyword evidence="2" id="KW-1133">Transmembrane helix</keyword>